<protein>
    <submittedName>
        <fullName evidence="1">Uncharacterized protein</fullName>
    </submittedName>
</protein>
<organism evidence="1 2">
    <name type="scientific">Chiloscyllium punctatum</name>
    <name type="common">Brownbanded bambooshark</name>
    <name type="synonym">Hemiscyllium punctatum</name>
    <dbReference type="NCBI Taxonomy" id="137246"/>
    <lineage>
        <taxon>Eukaryota</taxon>
        <taxon>Metazoa</taxon>
        <taxon>Chordata</taxon>
        <taxon>Craniata</taxon>
        <taxon>Vertebrata</taxon>
        <taxon>Chondrichthyes</taxon>
        <taxon>Elasmobranchii</taxon>
        <taxon>Galeomorphii</taxon>
        <taxon>Galeoidea</taxon>
        <taxon>Orectolobiformes</taxon>
        <taxon>Hemiscylliidae</taxon>
        <taxon>Chiloscyllium</taxon>
    </lineage>
</organism>
<dbReference type="Proteomes" id="UP000287033">
    <property type="component" value="Unassembled WGS sequence"/>
</dbReference>
<evidence type="ECO:0000313" key="2">
    <source>
        <dbReference type="Proteomes" id="UP000287033"/>
    </source>
</evidence>
<reference evidence="1 2" key="1">
    <citation type="journal article" date="2018" name="Nat. Ecol. Evol.">
        <title>Shark genomes provide insights into elasmobranch evolution and the origin of vertebrates.</title>
        <authorList>
            <person name="Hara Y"/>
            <person name="Yamaguchi K"/>
            <person name="Onimaru K"/>
            <person name="Kadota M"/>
            <person name="Koyanagi M"/>
            <person name="Keeley SD"/>
            <person name="Tatsumi K"/>
            <person name="Tanaka K"/>
            <person name="Motone F"/>
            <person name="Kageyama Y"/>
            <person name="Nozu R"/>
            <person name="Adachi N"/>
            <person name="Nishimura O"/>
            <person name="Nakagawa R"/>
            <person name="Tanegashima C"/>
            <person name="Kiyatake I"/>
            <person name="Matsumoto R"/>
            <person name="Murakumo K"/>
            <person name="Nishida K"/>
            <person name="Terakita A"/>
            <person name="Kuratani S"/>
            <person name="Sato K"/>
            <person name="Hyodo S Kuraku.S."/>
        </authorList>
    </citation>
    <scope>NUCLEOTIDE SEQUENCE [LARGE SCALE GENOMIC DNA]</scope>
</reference>
<gene>
    <name evidence="1" type="ORF">chiPu_0007729</name>
</gene>
<keyword evidence="2" id="KW-1185">Reference proteome</keyword>
<comment type="caution">
    <text evidence="1">The sequence shown here is derived from an EMBL/GenBank/DDBJ whole genome shotgun (WGS) entry which is preliminary data.</text>
</comment>
<accession>A0A401SG24</accession>
<sequence>MPRLHPALSRRYNSLHLHSTLNLVRYRSCPNIEDSIQPDCGCSGDFTRTEPVFNIFAGYAAWSGLPLRCGQALYGQGAVSVIGKTFCLILTASSPLSFYSVPEALLVSQS</sequence>
<evidence type="ECO:0000313" key="1">
    <source>
        <dbReference type="EMBL" id="GCC29290.1"/>
    </source>
</evidence>
<dbReference type="EMBL" id="BEZZ01000244">
    <property type="protein sequence ID" value="GCC29290.1"/>
    <property type="molecule type" value="Genomic_DNA"/>
</dbReference>
<dbReference type="AlphaFoldDB" id="A0A401SG24"/>
<name>A0A401SG24_CHIPU</name>
<proteinExistence type="predicted"/>